<dbReference type="InterPro" id="IPR015168">
    <property type="entry name" value="SsuA/THI5"/>
</dbReference>
<proteinExistence type="predicted"/>
<dbReference type="Gene3D" id="3.40.190.10">
    <property type="entry name" value="Periplasmic binding protein-like II"/>
    <property type="match status" value="2"/>
</dbReference>
<dbReference type="PANTHER" id="PTHR31528">
    <property type="entry name" value="4-AMINO-5-HYDROXYMETHYL-2-METHYLPYRIMIDINE PHOSPHATE SYNTHASE THI11-RELATED"/>
    <property type="match status" value="1"/>
</dbReference>
<dbReference type="Pfam" id="PF09084">
    <property type="entry name" value="NMT1"/>
    <property type="match status" value="1"/>
</dbReference>
<evidence type="ECO:0000259" key="1">
    <source>
        <dbReference type="Pfam" id="PF09084"/>
    </source>
</evidence>
<accession>A0ABP7BEQ8</accession>
<sequence>MRHNTLIRAGAAFAAVGMLTLAGCSSSSLPEEAGATGPSELDHLKIQLDFQPRGLHSVLYVGDAMGFFEDAGVVIDSVTPGKSSGETLQVVSSLTDTIGVADLPTLVLNQSKGVPVKAIGVLNQQSPLSMCSLKENVELHSPDDLRGLTISVQASGSTYLFTKALLAANGIAEDELEWVTVNPPYENYLLTGQVDVVPCYEDAELTILADHAGGADKISILDGPEYGYDAYGTGVFASDALIEQNPEAVEKFMKGFTEAFQYVIDNPEEAAEVIAASSPELAENAELYTAQIQADIAESFTSTVTEESGLGAMDDATWEKTIGTLADQGQLESVPTVDDVRDASFIDAANAE</sequence>
<comment type="caution">
    <text evidence="2">The sequence shown here is derived from an EMBL/GenBank/DDBJ whole genome shotgun (WGS) entry which is preliminary data.</text>
</comment>
<dbReference type="EMBL" id="BAAAYV010000009">
    <property type="protein sequence ID" value="GAA3658571.1"/>
    <property type="molecule type" value="Genomic_DNA"/>
</dbReference>
<evidence type="ECO:0000313" key="2">
    <source>
        <dbReference type="EMBL" id="GAA3658571.1"/>
    </source>
</evidence>
<dbReference type="InterPro" id="IPR027939">
    <property type="entry name" value="NMT1/THI5"/>
</dbReference>
<protein>
    <submittedName>
        <fullName evidence="2">ABC transporter substrate-binding protein</fullName>
    </submittedName>
</protein>
<dbReference type="PANTHER" id="PTHR31528:SF15">
    <property type="entry name" value="RIBOFLAVIN-BINDING PROTEIN RIBY"/>
    <property type="match status" value="1"/>
</dbReference>
<gene>
    <name evidence="2" type="ORF">GCM10022202_18850</name>
</gene>
<name>A0ABP7BEQ8_9MICO</name>
<dbReference type="PROSITE" id="PS51257">
    <property type="entry name" value="PROKAR_LIPOPROTEIN"/>
    <property type="match status" value="1"/>
</dbReference>
<reference evidence="3" key="1">
    <citation type="journal article" date="2019" name="Int. J. Syst. Evol. Microbiol.">
        <title>The Global Catalogue of Microorganisms (GCM) 10K type strain sequencing project: providing services to taxonomists for standard genome sequencing and annotation.</title>
        <authorList>
            <consortium name="The Broad Institute Genomics Platform"/>
            <consortium name="The Broad Institute Genome Sequencing Center for Infectious Disease"/>
            <person name="Wu L."/>
            <person name="Ma J."/>
        </authorList>
    </citation>
    <scope>NUCLEOTIDE SEQUENCE [LARGE SCALE GENOMIC DNA]</scope>
    <source>
        <strain evidence="3">JCM 16546</strain>
    </source>
</reference>
<organism evidence="2 3">
    <name type="scientific">Microbacterium marinilacus</name>
    <dbReference type="NCBI Taxonomy" id="415209"/>
    <lineage>
        <taxon>Bacteria</taxon>
        <taxon>Bacillati</taxon>
        <taxon>Actinomycetota</taxon>
        <taxon>Actinomycetes</taxon>
        <taxon>Micrococcales</taxon>
        <taxon>Microbacteriaceae</taxon>
        <taxon>Microbacterium</taxon>
    </lineage>
</organism>
<keyword evidence="3" id="KW-1185">Reference proteome</keyword>
<dbReference type="Proteomes" id="UP001410795">
    <property type="component" value="Unassembled WGS sequence"/>
</dbReference>
<dbReference type="RefSeq" id="WP_221859252.1">
    <property type="nucleotide sequence ID" value="NZ_BAAAYV010000009.1"/>
</dbReference>
<feature type="domain" description="SsuA/THI5-like" evidence="1">
    <location>
        <begin position="56"/>
        <end position="270"/>
    </location>
</feature>
<dbReference type="SUPFAM" id="SSF53850">
    <property type="entry name" value="Periplasmic binding protein-like II"/>
    <property type="match status" value="1"/>
</dbReference>
<evidence type="ECO:0000313" key="3">
    <source>
        <dbReference type="Proteomes" id="UP001410795"/>
    </source>
</evidence>